<dbReference type="Pfam" id="PF13333">
    <property type="entry name" value="rve_2"/>
    <property type="match status" value="1"/>
</dbReference>
<feature type="non-terminal residue" evidence="2">
    <location>
        <position position="1"/>
    </location>
</feature>
<dbReference type="Proteomes" id="UP000644195">
    <property type="component" value="Unassembled WGS sequence"/>
</dbReference>
<accession>A0ABS1XL12</accession>
<evidence type="ECO:0000313" key="3">
    <source>
        <dbReference type="Proteomes" id="UP000644195"/>
    </source>
</evidence>
<reference evidence="2 3" key="1">
    <citation type="submission" date="2020-12" db="EMBL/GenBank/DDBJ databases">
        <title>Genome of Pca MAFF 106156.</title>
        <authorList>
            <person name="Fujikawa T."/>
            <person name="Inoue Y."/>
        </authorList>
    </citation>
    <scope>NUCLEOTIDE SEQUENCE [LARGE SCALE GENOMIC DNA]</scope>
    <source>
        <strain evidence="2 3">MAFF 106156</strain>
    </source>
</reference>
<dbReference type="EMBL" id="JAEVFO010000080">
    <property type="protein sequence ID" value="MBM0142186.1"/>
    <property type="molecule type" value="Genomic_DNA"/>
</dbReference>
<feature type="domain" description="Integrase catalytic" evidence="1">
    <location>
        <begin position="2"/>
        <end position="22"/>
    </location>
</feature>
<protein>
    <submittedName>
        <fullName evidence="2">IS3 family transposase</fullName>
    </submittedName>
</protein>
<evidence type="ECO:0000313" key="2">
    <source>
        <dbReference type="EMBL" id="MBM0142186.1"/>
    </source>
</evidence>
<evidence type="ECO:0000259" key="1">
    <source>
        <dbReference type="Pfam" id="PF13333"/>
    </source>
</evidence>
<dbReference type="InterPro" id="IPR001584">
    <property type="entry name" value="Integrase_cat-core"/>
</dbReference>
<proteinExistence type="predicted"/>
<dbReference type="RefSeq" id="WP_203009945.1">
    <property type="nucleotide sequence ID" value="NZ_JAEVFO010000080.1"/>
</dbReference>
<comment type="caution">
    <text evidence="2">The sequence shown here is derived from an EMBL/GenBank/DDBJ whole genome shotgun (WGS) entry which is preliminary data.</text>
</comment>
<gene>
    <name evidence="2" type="ORF">JHZ66_25855</name>
</gene>
<organism evidence="2 3">
    <name type="scientific">Pseudomonas cannabina pv. alisalensis</name>
    <dbReference type="NCBI Taxonomy" id="757414"/>
    <lineage>
        <taxon>Bacteria</taxon>
        <taxon>Pseudomonadati</taxon>
        <taxon>Pseudomonadota</taxon>
        <taxon>Gammaproteobacteria</taxon>
        <taxon>Pseudomonadales</taxon>
        <taxon>Pseudomonadaceae</taxon>
        <taxon>Pseudomonas</taxon>
    </lineage>
</organism>
<keyword evidence="3" id="KW-1185">Reference proteome</keyword>
<name>A0ABS1XL12_PSEC1</name>
<sequence length="29" mass="3778">LWYNQDRLHSTLHYVSPMQYERNWRMQQP</sequence>